<dbReference type="InterPro" id="IPR019619">
    <property type="entry name" value="DUF2490"/>
</dbReference>
<proteinExistence type="predicted"/>
<dbReference type="Pfam" id="PF10677">
    <property type="entry name" value="DUF2490"/>
    <property type="match status" value="1"/>
</dbReference>
<keyword evidence="1" id="KW-0732">Signal</keyword>
<evidence type="ECO:0008006" key="4">
    <source>
        <dbReference type="Google" id="ProtNLM"/>
    </source>
</evidence>
<sequence>MKSFLIAILICMPFLGNTQGIGLWTSAHVEKKLNKSFSVNVSGQTRFSDNANVLKSYLGEAGLEYKLNKYFGASLYYRYIGKRKQDKSSEDYYYRSFHRFYGNVTFEYKLTKWLKFDYRFRYQDQFKDDESGLINSGSYFRHKAEFTYKNKSRFSPYVSVDVFYLLGTGFEQIRYKTGCNISLNKRNSFDLSVFADKAVVGGATDPAVISLAYKLKMK</sequence>
<dbReference type="Proteomes" id="UP000680038">
    <property type="component" value="Unassembled WGS sequence"/>
</dbReference>
<reference evidence="2" key="1">
    <citation type="submission" date="2021-04" db="EMBL/GenBank/DDBJ databases">
        <authorList>
            <person name="Rodrigo-Torres L."/>
            <person name="Arahal R. D."/>
            <person name="Lucena T."/>
        </authorList>
    </citation>
    <scope>NUCLEOTIDE SEQUENCE</scope>
    <source>
        <strain evidence="2">CECT 9275</strain>
    </source>
</reference>
<accession>A0A916NK42</accession>
<organism evidence="2 3">
    <name type="scientific">Dyadobacter helix</name>
    <dbReference type="NCBI Taxonomy" id="2822344"/>
    <lineage>
        <taxon>Bacteria</taxon>
        <taxon>Pseudomonadati</taxon>
        <taxon>Bacteroidota</taxon>
        <taxon>Cytophagia</taxon>
        <taxon>Cytophagales</taxon>
        <taxon>Spirosomataceae</taxon>
        <taxon>Dyadobacter</taxon>
    </lineage>
</organism>
<protein>
    <recommendedName>
        <fullName evidence="4">DUF2490 domain-containing protein</fullName>
    </recommendedName>
</protein>
<dbReference type="AlphaFoldDB" id="A0A916NK42"/>
<dbReference type="InterPro" id="IPR053713">
    <property type="entry name" value="Bact_OM_Channel_sf"/>
</dbReference>
<comment type="caution">
    <text evidence="2">The sequence shown here is derived from an EMBL/GenBank/DDBJ whole genome shotgun (WGS) entry which is preliminary data.</text>
</comment>
<dbReference type="Gene3D" id="2.40.160.40">
    <property type="entry name" value="monomeric porin ompg"/>
    <property type="match status" value="1"/>
</dbReference>
<evidence type="ECO:0000313" key="3">
    <source>
        <dbReference type="Proteomes" id="UP000680038"/>
    </source>
</evidence>
<name>A0A916NK42_9BACT</name>
<evidence type="ECO:0000256" key="1">
    <source>
        <dbReference type="ARBA" id="ARBA00022729"/>
    </source>
</evidence>
<dbReference type="RefSeq" id="WP_229252647.1">
    <property type="nucleotide sequence ID" value="NZ_CAJRAF010000001.1"/>
</dbReference>
<dbReference type="EMBL" id="CAJRAF010000001">
    <property type="protein sequence ID" value="CAG4992760.1"/>
    <property type="molecule type" value="Genomic_DNA"/>
</dbReference>
<gene>
    <name evidence="2" type="ORF">DYBT9275_01030</name>
</gene>
<evidence type="ECO:0000313" key="2">
    <source>
        <dbReference type="EMBL" id="CAG4992760.1"/>
    </source>
</evidence>
<dbReference type="SUPFAM" id="SSF56935">
    <property type="entry name" value="Porins"/>
    <property type="match status" value="1"/>
</dbReference>
<keyword evidence="3" id="KW-1185">Reference proteome</keyword>